<accession>A0ABR4DA75</accession>
<dbReference type="EMBL" id="JAZGUE010000005">
    <property type="protein sequence ID" value="KAL2266492.1"/>
    <property type="molecule type" value="Genomic_DNA"/>
</dbReference>
<protein>
    <submittedName>
        <fullName evidence="2">Uncharacterized protein</fullName>
    </submittedName>
</protein>
<evidence type="ECO:0000313" key="3">
    <source>
        <dbReference type="Proteomes" id="UP001600064"/>
    </source>
</evidence>
<keyword evidence="3" id="KW-1185">Reference proteome</keyword>
<dbReference type="Proteomes" id="UP001600064">
    <property type="component" value="Unassembled WGS sequence"/>
</dbReference>
<dbReference type="GeneID" id="98127133"/>
<evidence type="ECO:0000313" key="2">
    <source>
        <dbReference type="EMBL" id="KAL2266492.1"/>
    </source>
</evidence>
<organism evidence="2 3">
    <name type="scientific">Remersonia thermophila</name>
    <dbReference type="NCBI Taxonomy" id="72144"/>
    <lineage>
        <taxon>Eukaryota</taxon>
        <taxon>Fungi</taxon>
        <taxon>Dikarya</taxon>
        <taxon>Ascomycota</taxon>
        <taxon>Pezizomycotina</taxon>
        <taxon>Sordariomycetes</taxon>
        <taxon>Sordariomycetidae</taxon>
        <taxon>Sordariales</taxon>
        <taxon>Sordariales incertae sedis</taxon>
        <taxon>Remersonia</taxon>
    </lineage>
</organism>
<sequence length="220" mass="23313">MRAFVLPTHTHTQKKRPKGLSTSQRGAGTIEPLGLVAKVSPHRTRMYAERKAGDRITDGVTVRSGGCDLPATCFSPAWPGPFVLSALPSRGSRPPRAWRSRQSFSSCHPAGTQRASQCACGFVSQSWVSLHIFETMDTAPALESFPAMSGVLTLLRTYSQSPGIGGADTPYLQGGWGWLVAPSACSGSDAARVENNRTSLNSCDHDGVLAGRADAAFPAV</sequence>
<gene>
    <name evidence="2" type="ORF">VTJ83DRAFT_5844</name>
</gene>
<proteinExistence type="predicted"/>
<reference evidence="2 3" key="1">
    <citation type="journal article" date="2024" name="Commun. Biol.">
        <title>Comparative genomic analysis of thermophilic fungi reveals convergent evolutionary adaptations and gene losses.</title>
        <authorList>
            <person name="Steindorff A.S."/>
            <person name="Aguilar-Pontes M.V."/>
            <person name="Robinson A.J."/>
            <person name="Andreopoulos B."/>
            <person name="LaButti K."/>
            <person name="Kuo A."/>
            <person name="Mondo S."/>
            <person name="Riley R."/>
            <person name="Otillar R."/>
            <person name="Haridas S."/>
            <person name="Lipzen A."/>
            <person name="Grimwood J."/>
            <person name="Schmutz J."/>
            <person name="Clum A."/>
            <person name="Reid I.D."/>
            <person name="Moisan M.C."/>
            <person name="Butler G."/>
            <person name="Nguyen T.T.M."/>
            <person name="Dewar K."/>
            <person name="Conant G."/>
            <person name="Drula E."/>
            <person name="Henrissat B."/>
            <person name="Hansel C."/>
            <person name="Singer S."/>
            <person name="Hutchinson M.I."/>
            <person name="de Vries R.P."/>
            <person name="Natvig D.O."/>
            <person name="Powell A.J."/>
            <person name="Tsang A."/>
            <person name="Grigoriev I.V."/>
        </authorList>
    </citation>
    <scope>NUCLEOTIDE SEQUENCE [LARGE SCALE GENOMIC DNA]</scope>
    <source>
        <strain evidence="2 3">ATCC 22073</strain>
    </source>
</reference>
<name>A0ABR4DA75_9PEZI</name>
<dbReference type="RefSeq" id="XP_070865219.1">
    <property type="nucleotide sequence ID" value="XM_071012489.1"/>
</dbReference>
<feature type="region of interest" description="Disordered" evidence="1">
    <location>
        <begin position="1"/>
        <end position="27"/>
    </location>
</feature>
<evidence type="ECO:0000256" key="1">
    <source>
        <dbReference type="SAM" id="MobiDB-lite"/>
    </source>
</evidence>
<comment type="caution">
    <text evidence="2">The sequence shown here is derived from an EMBL/GenBank/DDBJ whole genome shotgun (WGS) entry which is preliminary data.</text>
</comment>